<accession>A0A1Y5TZA1</accession>
<evidence type="ECO:0000313" key="1">
    <source>
        <dbReference type="EMBL" id="SLN72325.1"/>
    </source>
</evidence>
<dbReference type="RefSeq" id="WP_085884801.1">
    <property type="nucleotide sequence ID" value="NZ_FWFR01000003.1"/>
</dbReference>
<dbReference type="AlphaFoldDB" id="A0A1Y5TZA1"/>
<dbReference type="EMBL" id="FWFR01000003">
    <property type="protein sequence ID" value="SLN72325.1"/>
    <property type="molecule type" value="Genomic_DNA"/>
</dbReference>
<dbReference type="InParanoid" id="A0A1Y5TZA1"/>
<sequence>MTATDWTPVFVLPNIPLEAAIGCEIAALAPAHDPRVRTLKRAHPSFRRFLSRFADNFGEKFEPSVLLLNTVAPPTFCDVAALASFRDLIALSAITRGRALELQHPRGHRVLFGEAFAIYPWMLDRHYEDVIGSTPAILGTHELSRFKGQSSPALFRTSLGENDIDQPLLASLMARWRRRYEVGEPARENVALMRSLNMAYHASLLPAGTETTFYDVGRVVSLWVSAFEILVHPGGNGQANRDKVFEMIERTCWAKAGSGQLAHDTGGKTKVKRTLASWLYQMLYECRNDFLHGNPVERGNLVLPTPQRTIFEYAAPLYRIALTAFLPLTYNVPRPSAEDARALGADIIDHMDFMRPQKSAEAALLTATRPPTGRAARRARITRPAP</sequence>
<proteinExistence type="predicted"/>
<evidence type="ECO:0008006" key="3">
    <source>
        <dbReference type="Google" id="ProtNLM"/>
    </source>
</evidence>
<organism evidence="1 2">
    <name type="scientific">Oceanibacterium hippocampi</name>
    <dbReference type="NCBI Taxonomy" id="745714"/>
    <lineage>
        <taxon>Bacteria</taxon>
        <taxon>Pseudomonadati</taxon>
        <taxon>Pseudomonadota</taxon>
        <taxon>Alphaproteobacteria</taxon>
        <taxon>Sneathiellales</taxon>
        <taxon>Sneathiellaceae</taxon>
        <taxon>Oceanibacterium</taxon>
    </lineage>
</organism>
<gene>
    <name evidence="1" type="ORF">OCH7691_03458</name>
</gene>
<evidence type="ECO:0000313" key="2">
    <source>
        <dbReference type="Proteomes" id="UP000193200"/>
    </source>
</evidence>
<dbReference type="Proteomes" id="UP000193200">
    <property type="component" value="Unassembled WGS sequence"/>
</dbReference>
<protein>
    <recommendedName>
        <fullName evidence="3">Apea-like HEPN domain-containing protein</fullName>
    </recommendedName>
</protein>
<keyword evidence="2" id="KW-1185">Reference proteome</keyword>
<reference evidence="1 2" key="1">
    <citation type="submission" date="2017-03" db="EMBL/GenBank/DDBJ databases">
        <authorList>
            <person name="Afonso C.L."/>
            <person name="Miller P.J."/>
            <person name="Scott M.A."/>
            <person name="Spackman E."/>
            <person name="Goraichik I."/>
            <person name="Dimitrov K.M."/>
            <person name="Suarez D.L."/>
            <person name="Swayne D.E."/>
        </authorList>
    </citation>
    <scope>NUCLEOTIDE SEQUENCE [LARGE SCALE GENOMIC DNA]</scope>
    <source>
        <strain evidence="1 2">CECT 7691</strain>
    </source>
</reference>
<name>A0A1Y5TZA1_9PROT</name>
<dbReference type="OrthoDB" id="8109024at2"/>